<dbReference type="AlphaFoldDB" id="A0A150FWZ1"/>
<protein>
    <submittedName>
        <fullName evidence="1">Uncharacterized protein</fullName>
    </submittedName>
</protein>
<evidence type="ECO:0000313" key="1">
    <source>
        <dbReference type="EMBL" id="KXZ42098.1"/>
    </source>
</evidence>
<reference evidence="2" key="1">
    <citation type="journal article" date="2016" name="Nat. Commun.">
        <title>The Gonium pectorale genome demonstrates co-option of cell cycle regulation during the evolution of multicellularity.</title>
        <authorList>
            <person name="Hanschen E.R."/>
            <person name="Marriage T.N."/>
            <person name="Ferris P.J."/>
            <person name="Hamaji T."/>
            <person name="Toyoda A."/>
            <person name="Fujiyama A."/>
            <person name="Neme R."/>
            <person name="Noguchi H."/>
            <person name="Minakuchi Y."/>
            <person name="Suzuki M."/>
            <person name="Kawai-Toyooka H."/>
            <person name="Smith D.R."/>
            <person name="Sparks H."/>
            <person name="Anderson J."/>
            <person name="Bakaric R."/>
            <person name="Luria V."/>
            <person name="Karger A."/>
            <person name="Kirschner M.W."/>
            <person name="Durand P.M."/>
            <person name="Michod R.E."/>
            <person name="Nozaki H."/>
            <person name="Olson B.J."/>
        </authorList>
    </citation>
    <scope>NUCLEOTIDE SEQUENCE [LARGE SCALE GENOMIC DNA]</scope>
    <source>
        <strain evidence="2">NIES-2863</strain>
    </source>
</reference>
<gene>
    <name evidence="1" type="ORF">GPECTOR_206g391</name>
</gene>
<proteinExistence type="predicted"/>
<organism evidence="1 2">
    <name type="scientific">Gonium pectorale</name>
    <name type="common">Green alga</name>
    <dbReference type="NCBI Taxonomy" id="33097"/>
    <lineage>
        <taxon>Eukaryota</taxon>
        <taxon>Viridiplantae</taxon>
        <taxon>Chlorophyta</taxon>
        <taxon>core chlorophytes</taxon>
        <taxon>Chlorophyceae</taxon>
        <taxon>CS clade</taxon>
        <taxon>Chlamydomonadales</taxon>
        <taxon>Volvocaceae</taxon>
        <taxon>Gonium</taxon>
    </lineage>
</organism>
<sequence>MEARCPDHANELVRILEAYGLLYDLGDGEQAIVPPMLPTLAMDKAKALLQERQRKGALKVVACSPEPALLGLLVSSQLLRLQEQFPGVKVRLQIPL</sequence>
<name>A0A150FWZ1_GONPE</name>
<keyword evidence="2" id="KW-1185">Reference proteome</keyword>
<comment type="caution">
    <text evidence="1">The sequence shown here is derived from an EMBL/GenBank/DDBJ whole genome shotgun (WGS) entry which is preliminary data.</text>
</comment>
<dbReference type="Proteomes" id="UP000075714">
    <property type="component" value="Unassembled WGS sequence"/>
</dbReference>
<accession>A0A150FWZ1</accession>
<evidence type="ECO:0000313" key="2">
    <source>
        <dbReference type="Proteomes" id="UP000075714"/>
    </source>
</evidence>
<dbReference type="EMBL" id="LSYV01000205">
    <property type="protein sequence ID" value="KXZ42098.1"/>
    <property type="molecule type" value="Genomic_DNA"/>
</dbReference>